<comment type="caution">
    <text evidence="3">The sequence shown here is derived from an EMBL/GenBank/DDBJ whole genome shotgun (WGS) entry which is preliminary data.</text>
</comment>
<feature type="compositionally biased region" description="Low complexity" evidence="1">
    <location>
        <begin position="53"/>
        <end position="69"/>
    </location>
</feature>
<feature type="compositionally biased region" description="Low complexity" evidence="1">
    <location>
        <begin position="186"/>
        <end position="196"/>
    </location>
</feature>
<dbReference type="Proteomes" id="UP000886844">
    <property type="component" value="Unassembled WGS sequence"/>
</dbReference>
<dbReference type="AlphaFoldDB" id="A0A9D1YZI1"/>
<evidence type="ECO:0000313" key="4">
    <source>
        <dbReference type="Proteomes" id="UP000886844"/>
    </source>
</evidence>
<evidence type="ECO:0000313" key="3">
    <source>
        <dbReference type="EMBL" id="HIY68181.1"/>
    </source>
</evidence>
<feature type="compositionally biased region" description="Basic and acidic residues" evidence="1">
    <location>
        <begin position="101"/>
        <end position="114"/>
    </location>
</feature>
<feature type="transmembrane region" description="Helical" evidence="2">
    <location>
        <begin position="6"/>
        <end position="22"/>
    </location>
</feature>
<feature type="compositionally biased region" description="Pro residues" evidence="1">
    <location>
        <begin position="70"/>
        <end position="82"/>
    </location>
</feature>
<reference evidence="3" key="2">
    <citation type="submission" date="2021-04" db="EMBL/GenBank/DDBJ databases">
        <authorList>
            <person name="Gilroy R."/>
        </authorList>
    </citation>
    <scope>NUCLEOTIDE SEQUENCE</scope>
    <source>
        <strain evidence="3">5134</strain>
    </source>
</reference>
<organism evidence="3 4">
    <name type="scientific">Candidatus Alistipes intestinigallinarum</name>
    <dbReference type="NCBI Taxonomy" id="2838440"/>
    <lineage>
        <taxon>Bacteria</taxon>
        <taxon>Pseudomonadati</taxon>
        <taxon>Bacteroidota</taxon>
        <taxon>Bacteroidia</taxon>
        <taxon>Bacteroidales</taxon>
        <taxon>Rikenellaceae</taxon>
        <taxon>Alistipes</taxon>
    </lineage>
</organism>
<feature type="compositionally biased region" description="Basic and acidic residues" evidence="1">
    <location>
        <begin position="175"/>
        <end position="184"/>
    </location>
</feature>
<keyword evidence="2" id="KW-0472">Membrane</keyword>
<gene>
    <name evidence="3" type="ORF">H9828_02045</name>
</gene>
<keyword evidence="2" id="KW-0812">Transmembrane</keyword>
<evidence type="ECO:0000256" key="2">
    <source>
        <dbReference type="SAM" id="Phobius"/>
    </source>
</evidence>
<proteinExistence type="predicted"/>
<accession>A0A9D1YZI1</accession>
<dbReference type="EMBL" id="DXDA01000018">
    <property type="protein sequence ID" value="HIY68181.1"/>
    <property type="molecule type" value="Genomic_DNA"/>
</dbReference>
<feature type="region of interest" description="Disordered" evidence="1">
    <location>
        <begin position="26"/>
        <end position="207"/>
    </location>
</feature>
<protein>
    <submittedName>
        <fullName evidence="3">Uncharacterized protein</fullName>
    </submittedName>
</protein>
<keyword evidence="2" id="KW-1133">Transmembrane helix</keyword>
<sequence>MEDFSSILWVVIIVAAMIFNSVSKARKSRNNDGQPSPQHGEAWPSIPWDDTQDAPQKPTAPTPQTAHPKIPVPKPIPVPPPISHNKRIPVPETPRQWAESPFERGEIPEKREALESPTPRPAAFGSGNGDSVRTVSPEPPVFTEFPDECQSLEVIPTEEGQSEQNAAESAVGAGFRKEQADRGKKSGAAAATAKTPKSGDSKEGVSEWAEEFDLRRAVIYSEILKPKFEE</sequence>
<reference evidence="3" key="1">
    <citation type="journal article" date="2021" name="PeerJ">
        <title>Extensive microbial diversity within the chicken gut microbiome revealed by metagenomics and culture.</title>
        <authorList>
            <person name="Gilroy R."/>
            <person name="Ravi A."/>
            <person name="Getino M."/>
            <person name="Pursley I."/>
            <person name="Horton D.L."/>
            <person name="Alikhan N.F."/>
            <person name="Baker D."/>
            <person name="Gharbi K."/>
            <person name="Hall N."/>
            <person name="Watson M."/>
            <person name="Adriaenssens E.M."/>
            <person name="Foster-Nyarko E."/>
            <person name="Jarju S."/>
            <person name="Secka A."/>
            <person name="Antonio M."/>
            <person name="Oren A."/>
            <person name="Chaudhuri R.R."/>
            <person name="La Ragione R."/>
            <person name="Hildebrand F."/>
            <person name="Pallen M.J."/>
        </authorList>
    </citation>
    <scope>NUCLEOTIDE SEQUENCE</scope>
    <source>
        <strain evidence="3">5134</strain>
    </source>
</reference>
<name>A0A9D1YZI1_9BACT</name>
<evidence type="ECO:0000256" key="1">
    <source>
        <dbReference type="SAM" id="MobiDB-lite"/>
    </source>
</evidence>